<proteinExistence type="inferred from homology"/>
<evidence type="ECO:0000256" key="2">
    <source>
        <dbReference type="ARBA" id="ARBA00022908"/>
    </source>
</evidence>
<dbReference type="SUPFAM" id="SSF56349">
    <property type="entry name" value="DNA breaking-rejoining enzymes"/>
    <property type="match status" value="1"/>
</dbReference>
<feature type="domain" description="Tyr recombinase" evidence="5">
    <location>
        <begin position="186"/>
        <end position="356"/>
    </location>
</feature>
<evidence type="ECO:0000256" key="4">
    <source>
        <dbReference type="ARBA" id="ARBA00023172"/>
    </source>
</evidence>
<keyword evidence="2" id="KW-0229">DNA integration</keyword>
<evidence type="ECO:0000313" key="6">
    <source>
        <dbReference type="EMBL" id="MEN2791715.1"/>
    </source>
</evidence>
<name>A0ABU9Y7E1_9SPHN</name>
<dbReference type="Pfam" id="PF13356">
    <property type="entry name" value="Arm-DNA-bind_3"/>
    <property type="match status" value="1"/>
</dbReference>
<dbReference type="Proteomes" id="UP001419910">
    <property type="component" value="Unassembled WGS sequence"/>
</dbReference>
<dbReference type="InterPro" id="IPR025166">
    <property type="entry name" value="Integrase_DNA_bind_dom"/>
</dbReference>
<dbReference type="InterPro" id="IPR013762">
    <property type="entry name" value="Integrase-like_cat_sf"/>
</dbReference>
<dbReference type="PANTHER" id="PTHR30629">
    <property type="entry name" value="PROPHAGE INTEGRASE"/>
    <property type="match status" value="1"/>
</dbReference>
<evidence type="ECO:0000256" key="3">
    <source>
        <dbReference type="ARBA" id="ARBA00023125"/>
    </source>
</evidence>
<organism evidence="6 7">
    <name type="scientific">Sphingomonas oligophenolica</name>
    <dbReference type="NCBI Taxonomy" id="301154"/>
    <lineage>
        <taxon>Bacteria</taxon>
        <taxon>Pseudomonadati</taxon>
        <taxon>Pseudomonadota</taxon>
        <taxon>Alphaproteobacteria</taxon>
        <taxon>Sphingomonadales</taxon>
        <taxon>Sphingomonadaceae</taxon>
        <taxon>Sphingomonas</taxon>
    </lineage>
</organism>
<dbReference type="InterPro" id="IPR050808">
    <property type="entry name" value="Phage_Integrase"/>
</dbReference>
<dbReference type="PROSITE" id="PS51898">
    <property type="entry name" value="TYR_RECOMBINASE"/>
    <property type="match status" value="1"/>
</dbReference>
<dbReference type="EMBL" id="JBDIME010000019">
    <property type="protein sequence ID" value="MEN2791715.1"/>
    <property type="molecule type" value="Genomic_DNA"/>
</dbReference>
<sequence>MPKMLLTDLSVRALKGSSKNEKFFDTKTPGFGIRAGLKTKTWIVMRGRNRELVTIGKYPDLSLADARTEAKKLLSTTPEPKSVSKTWAVACDEFLTENYKGSTSRWPHLVKLMLKKHFKGLDHRQLAEIDDTDISVVLDKLKKTPSAQLHAYRAARTFLKWCTRPPRKWIKHSPMEGYEPPSKDKKGTRTLTDDELRKVWYASEMGSRQVFQLMVLWGTRNEETAVIRREWLVEGMLTIPGDFTKNGRDHSIPILPLAQSILDSRPDSGPYFFQGRHTNEKSLTPWGLPRLCREVKETSGTTGWQLRDIRRTFRSNMARLKVPREICEVLINHAPPVLDEIYDRYDRVEEKREALAKYEAFMVRLLAEA</sequence>
<accession>A0ABU9Y7E1</accession>
<reference evidence="6 7" key="1">
    <citation type="submission" date="2024-05" db="EMBL/GenBank/DDBJ databases">
        <authorList>
            <person name="Liu Q."/>
            <person name="Xin Y.-H."/>
        </authorList>
    </citation>
    <scope>NUCLEOTIDE SEQUENCE [LARGE SCALE GENOMIC DNA]</scope>
    <source>
        <strain evidence="6 7">CGMCC 1.10181</strain>
    </source>
</reference>
<keyword evidence="4" id="KW-0233">DNA recombination</keyword>
<comment type="similarity">
    <text evidence="1">Belongs to the 'phage' integrase family.</text>
</comment>
<dbReference type="Gene3D" id="1.10.150.130">
    <property type="match status" value="1"/>
</dbReference>
<dbReference type="RefSeq" id="WP_343892034.1">
    <property type="nucleotide sequence ID" value="NZ_BAAAEH010000050.1"/>
</dbReference>
<dbReference type="Gene3D" id="3.30.160.390">
    <property type="entry name" value="Integrase, DNA-binding domain"/>
    <property type="match status" value="1"/>
</dbReference>
<dbReference type="Gene3D" id="1.10.443.10">
    <property type="entry name" value="Intergrase catalytic core"/>
    <property type="match status" value="1"/>
</dbReference>
<dbReference type="InterPro" id="IPR011010">
    <property type="entry name" value="DNA_brk_join_enz"/>
</dbReference>
<dbReference type="InterPro" id="IPR002104">
    <property type="entry name" value="Integrase_catalytic"/>
</dbReference>
<evidence type="ECO:0000259" key="5">
    <source>
        <dbReference type="PROSITE" id="PS51898"/>
    </source>
</evidence>
<protein>
    <submittedName>
        <fullName evidence="6">Integrase family protein</fullName>
    </submittedName>
</protein>
<dbReference type="PANTHER" id="PTHR30629:SF2">
    <property type="entry name" value="PROPHAGE INTEGRASE INTS-RELATED"/>
    <property type="match status" value="1"/>
</dbReference>
<dbReference type="InterPro" id="IPR038488">
    <property type="entry name" value="Integrase_DNA-bd_sf"/>
</dbReference>
<keyword evidence="3" id="KW-0238">DNA-binding</keyword>
<evidence type="ECO:0000256" key="1">
    <source>
        <dbReference type="ARBA" id="ARBA00008857"/>
    </source>
</evidence>
<gene>
    <name evidence="6" type="ORF">ABC974_18940</name>
</gene>
<keyword evidence="7" id="KW-1185">Reference proteome</keyword>
<dbReference type="InterPro" id="IPR010998">
    <property type="entry name" value="Integrase_recombinase_N"/>
</dbReference>
<comment type="caution">
    <text evidence="6">The sequence shown here is derived from an EMBL/GenBank/DDBJ whole genome shotgun (WGS) entry which is preliminary data.</text>
</comment>
<evidence type="ECO:0000313" key="7">
    <source>
        <dbReference type="Proteomes" id="UP001419910"/>
    </source>
</evidence>